<dbReference type="AlphaFoldDB" id="A0AA85BVK3"/>
<protein>
    <submittedName>
        <fullName evidence="2">Uncharacterized protein</fullName>
    </submittedName>
</protein>
<evidence type="ECO:0000313" key="1">
    <source>
        <dbReference type="Proteomes" id="UP000050791"/>
    </source>
</evidence>
<reference evidence="2" key="1">
    <citation type="submission" date="2023-11" db="UniProtKB">
        <authorList>
            <consortium name="WormBaseParasite"/>
        </authorList>
    </citation>
    <scope>IDENTIFICATION</scope>
</reference>
<sequence length="70" mass="8072">MNNSVCSDPDYLTADILTEFSSIIGDMCVRPKINTKVILKLVNKHFHNNSTIVPCLIYKCYLDNFRLIHQ</sequence>
<accession>A0AA85BVK3</accession>
<evidence type="ECO:0000313" key="2">
    <source>
        <dbReference type="WBParaSite" id="SMTH1_82460.1"/>
    </source>
</evidence>
<dbReference type="WBParaSite" id="SMTH1_82460.1">
    <property type="protein sequence ID" value="SMTH1_82460.1"/>
    <property type="gene ID" value="SMTH1_82460"/>
</dbReference>
<dbReference type="Proteomes" id="UP000050791">
    <property type="component" value="Unassembled WGS sequence"/>
</dbReference>
<name>A0AA85BVK3_9TREM</name>
<proteinExistence type="predicted"/>
<organism evidence="1 2">
    <name type="scientific">Schistosoma mattheei</name>
    <dbReference type="NCBI Taxonomy" id="31246"/>
    <lineage>
        <taxon>Eukaryota</taxon>
        <taxon>Metazoa</taxon>
        <taxon>Spiralia</taxon>
        <taxon>Lophotrochozoa</taxon>
        <taxon>Platyhelminthes</taxon>
        <taxon>Trematoda</taxon>
        <taxon>Digenea</taxon>
        <taxon>Strigeidida</taxon>
        <taxon>Schistosomatoidea</taxon>
        <taxon>Schistosomatidae</taxon>
        <taxon>Schistosoma</taxon>
    </lineage>
</organism>